<dbReference type="Pfam" id="PF00400">
    <property type="entry name" value="WD40"/>
    <property type="match status" value="2"/>
</dbReference>
<feature type="transmembrane region" description="Helical" evidence="4">
    <location>
        <begin position="16"/>
        <end position="38"/>
    </location>
</feature>
<dbReference type="GO" id="GO:0004674">
    <property type="term" value="F:protein serine/threonine kinase activity"/>
    <property type="evidence" value="ECO:0007669"/>
    <property type="project" value="UniProtKB-KW"/>
</dbReference>
<dbReference type="SMART" id="SM00320">
    <property type="entry name" value="WD40"/>
    <property type="match status" value="2"/>
</dbReference>
<evidence type="ECO:0000256" key="1">
    <source>
        <dbReference type="ARBA" id="ARBA00022574"/>
    </source>
</evidence>
<proteinExistence type="predicted"/>
<dbReference type="PROSITE" id="PS50294">
    <property type="entry name" value="WD_REPEATS_REGION"/>
    <property type="match status" value="1"/>
</dbReference>
<dbReference type="PANTHER" id="PTHR19848:SF8">
    <property type="entry name" value="F-BOX AND WD REPEAT DOMAIN CONTAINING 7"/>
    <property type="match status" value="1"/>
</dbReference>
<evidence type="ECO:0000313" key="5">
    <source>
        <dbReference type="EMBL" id="AUB42745.1"/>
    </source>
</evidence>
<dbReference type="PANTHER" id="PTHR19848">
    <property type="entry name" value="WD40 REPEAT PROTEIN"/>
    <property type="match status" value="1"/>
</dbReference>
<feature type="transmembrane region" description="Helical" evidence="4">
    <location>
        <begin position="78"/>
        <end position="97"/>
    </location>
</feature>
<keyword evidence="4" id="KW-0472">Membrane</keyword>
<dbReference type="PROSITE" id="PS50082">
    <property type="entry name" value="WD_REPEATS_2"/>
    <property type="match status" value="1"/>
</dbReference>
<dbReference type="AlphaFoldDB" id="A0A2K8T6Q4"/>
<dbReference type="Gene3D" id="2.130.10.10">
    <property type="entry name" value="YVTN repeat-like/Quinoprotein amine dehydrogenase"/>
    <property type="match status" value="1"/>
</dbReference>
<name>A0A2K8T6Q4_9NOSO</name>
<reference evidence="5 6" key="1">
    <citation type="submission" date="2017-11" db="EMBL/GenBank/DDBJ databases">
        <title>Complete genome of a free-living desiccation-tolerant cyanobacterium and its photosynthetic adaptation to extreme terrestrial habitat.</title>
        <authorList>
            <person name="Shang J."/>
        </authorList>
    </citation>
    <scope>NUCLEOTIDE SEQUENCE [LARGE SCALE GENOMIC DNA]</scope>
    <source>
        <strain evidence="5 6">CCNUN1</strain>
    </source>
</reference>
<feature type="transmembrane region" description="Helical" evidence="4">
    <location>
        <begin position="44"/>
        <end position="66"/>
    </location>
</feature>
<sequence length="336" mass="34857">MVPLQKQKPVTQNSKAGAAFIVGGTIAGAGVSATVGGMGLAGGFGAVGIGATPVLAAGAVAGAAAYGAINAITQGDAAAFATMGIGAVGGAGVYSVVGGMGLVAPKVALAFGIGAVPMAGIGAVVGLAAFGIAKLLDESEISETPAQLFERMEEKVLLMDYYSEAVIELEAFLSGEDLNQKFVVLEIEDELQALKAEFKKKSEFVTPKPFTPNIEAEIISLTTQLPKTWRCVRTLKGHLAAVNAIAISPDSTTLISGSDDRQVNLWNLKTGKWLYTFSGQAEAVLSVAISPDGKQIARGASQFGKNKRIHIIREFALRIIWEFNLAVLPLLAQIQN</sequence>
<protein>
    <submittedName>
        <fullName evidence="5">Serine/threonine protein kinase</fullName>
    </submittedName>
</protein>
<dbReference type="EMBL" id="CP024785">
    <property type="protein sequence ID" value="AUB42745.1"/>
    <property type="molecule type" value="Genomic_DNA"/>
</dbReference>
<organism evidence="5 6">
    <name type="scientific">Nostoc flagelliforme CCNUN1</name>
    <dbReference type="NCBI Taxonomy" id="2038116"/>
    <lineage>
        <taxon>Bacteria</taxon>
        <taxon>Bacillati</taxon>
        <taxon>Cyanobacteriota</taxon>
        <taxon>Cyanophyceae</taxon>
        <taxon>Nostocales</taxon>
        <taxon>Nostocaceae</taxon>
        <taxon>Nostoc</taxon>
    </lineage>
</organism>
<dbReference type="InterPro" id="IPR015943">
    <property type="entry name" value="WD40/YVTN_repeat-like_dom_sf"/>
</dbReference>
<dbReference type="KEGG" id="nfl:COO91_08891"/>
<keyword evidence="4" id="KW-0812">Transmembrane</keyword>
<evidence type="ECO:0000313" key="6">
    <source>
        <dbReference type="Proteomes" id="UP000232003"/>
    </source>
</evidence>
<dbReference type="SUPFAM" id="SSF50978">
    <property type="entry name" value="WD40 repeat-like"/>
    <property type="match status" value="1"/>
</dbReference>
<dbReference type="InterPro" id="IPR001680">
    <property type="entry name" value="WD40_rpt"/>
</dbReference>
<feature type="repeat" description="WD" evidence="3">
    <location>
        <begin position="235"/>
        <end position="276"/>
    </location>
</feature>
<keyword evidence="2" id="KW-0677">Repeat</keyword>
<feature type="transmembrane region" description="Helical" evidence="4">
    <location>
        <begin position="109"/>
        <end position="133"/>
    </location>
</feature>
<keyword evidence="6" id="KW-1185">Reference proteome</keyword>
<keyword evidence="5" id="KW-0808">Transferase</keyword>
<dbReference type="PROSITE" id="PS00678">
    <property type="entry name" value="WD_REPEATS_1"/>
    <property type="match status" value="1"/>
</dbReference>
<evidence type="ECO:0000256" key="4">
    <source>
        <dbReference type="SAM" id="Phobius"/>
    </source>
</evidence>
<keyword evidence="5" id="KW-0418">Kinase</keyword>
<dbReference type="InterPro" id="IPR019775">
    <property type="entry name" value="WD40_repeat_CS"/>
</dbReference>
<evidence type="ECO:0000256" key="2">
    <source>
        <dbReference type="ARBA" id="ARBA00022737"/>
    </source>
</evidence>
<keyword evidence="1 3" id="KW-0853">WD repeat</keyword>
<accession>A0A2K8T6Q4</accession>
<keyword evidence="4" id="KW-1133">Transmembrane helix</keyword>
<dbReference type="Proteomes" id="UP000232003">
    <property type="component" value="Chromosome"/>
</dbReference>
<gene>
    <name evidence="5" type="ORF">COO91_08891</name>
</gene>
<dbReference type="InterPro" id="IPR036322">
    <property type="entry name" value="WD40_repeat_dom_sf"/>
</dbReference>
<keyword evidence="5" id="KW-0723">Serine/threonine-protein kinase</keyword>
<evidence type="ECO:0000256" key="3">
    <source>
        <dbReference type="PROSITE-ProRule" id="PRU00221"/>
    </source>
</evidence>